<evidence type="ECO:0000313" key="3">
    <source>
        <dbReference type="Proteomes" id="UP000198853"/>
    </source>
</evidence>
<protein>
    <recommendedName>
        <fullName evidence="4">Membrane domain of glycerophosphoryl diester phosphodiesterase</fullName>
    </recommendedName>
</protein>
<dbReference type="RefSeq" id="WP_090399092.1">
    <property type="nucleotide sequence ID" value="NZ_FNEN01000011.1"/>
</dbReference>
<keyword evidence="1" id="KW-0812">Transmembrane</keyword>
<feature type="transmembrane region" description="Helical" evidence="1">
    <location>
        <begin position="12"/>
        <end position="32"/>
    </location>
</feature>
<proteinExistence type="predicted"/>
<feature type="transmembrane region" description="Helical" evidence="1">
    <location>
        <begin position="52"/>
        <end position="73"/>
    </location>
</feature>
<accession>A0A1G8QBR9</accession>
<feature type="transmembrane region" description="Helical" evidence="1">
    <location>
        <begin position="94"/>
        <end position="111"/>
    </location>
</feature>
<reference evidence="2 3" key="1">
    <citation type="submission" date="2016-10" db="EMBL/GenBank/DDBJ databases">
        <authorList>
            <person name="de Groot N.N."/>
        </authorList>
    </citation>
    <scope>NUCLEOTIDE SEQUENCE [LARGE SCALE GENOMIC DNA]</scope>
    <source>
        <strain evidence="2 3">DSM 21771</strain>
    </source>
</reference>
<keyword evidence="1" id="KW-0472">Membrane</keyword>
<evidence type="ECO:0000256" key="1">
    <source>
        <dbReference type="SAM" id="Phobius"/>
    </source>
</evidence>
<keyword evidence="3" id="KW-1185">Reference proteome</keyword>
<sequence length="233" mass="25881">MKIVKKALQLYNQNLINVLILSVVIVLPLYMLEFLIRVGASQYFGIHNLEGVGSFVIIMTAITILILAQLPFISMSATSLVHEHVKVSDSIKVFFKYLLPVIGSTMLFIFATVAGLFIFVLPGLFLLILTVLHPYVAIVHNKHGGGLLRALLQWSRTSLVDVGIFVLMFMSLNVLLTAILTFGTSLATELSLATNIMQLFVNILILPLFVCVISVIYHNHIPESFETYEAANF</sequence>
<organism evidence="2 3">
    <name type="scientific">Natribacillus halophilus</name>
    <dbReference type="NCBI Taxonomy" id="549003"/>
    <lineage>
        <taxon>Bacteria</taxon>
        <taxon>Bacillati</taxon>
        <taxon>Bacillota</taxon>
        <taxon>Bacilli</taxon>
        <taxon>Bacillales</taxon>
        <taxon>Bacillaceae</taxon>
        <taxon>Natribacillus</taxon>
    </lineage>
</organism>
<dbReference type="AlphaFoldDB" id="A0A1G8QBR9"/>
<dbReference type="Proteomes" id="UP000198853">
    <property type="component" value="Unassembled WGS sequence"/>
</dbReference>
<feature type="transmembrane region" description="Helical" evidence="1">
    <location>
        <begin position="117"/>
        <end position="138"/>
    </location>
</feature>
<dbReference type="EMBL" id="FNEN01000011">
    <property type="protein sequence ID" value="SDJ02016.1"/>
    <property type="molecule type" value="Genomic_DNA"/>
</dbReference>
<dbReference type="OrthoDB" id="2831020at2"/>
<evidence type="ECO:0000313" key="2">
    <source>
        <dbReference type="EMBL" id="SDJ02016.1"/>
    </source>
</evidence>
<feature type="transmembrane region" description="Helical" evidence="1">
    <location>
        <begin position="196"/>
        <end position="217"/>
    </location>
</feature>
<evidence type="ECO:0008006" key="4">
    <source>
        <dbReference type="Google" id="ProtNLM"/>
    </source>
</evidence>
<keyword evidence="1" id="KW-1133">Transmembrane helix</keyword>
<feature type="transmembrane region" description="Helical" evidence="1">
    <location>
        <begin position="159"/>
        <end position="184"/>
    </location>
</feature>
<name>A0A1G8QBR9_9BACI</name>
<gene>
    <name evidence="2" type="ORF">SAMN04488123_11158</name>
</gene>